<feature type="domain" description="Class II aldolase/adducin N-terminal" evidence="2">
    <location>
        <begin position="48"/>
        <end position="228"/>
    </location>
</feature>
<evidence type="ECO:0000313" key="4">
    <source>
        <dbReference type="Proteomes" id="UP000263993"/>
    </source>
</evidence>
<dbReference type="PANTHER" id="PTHR10672:SF3">
    <property type="entry name" value="PROTEIN HU-LI TAI SHAO"/>
    <property type="match status" value="1"/>
</dbReference>
<dbReference type="OrthoDB" id="5291399at2"/>
<protein>
    <submittedName>
        <fullName evidence="3">Class II aldolase/adducin family protein</fullName>
    </submittedName>
</protein>
<dbReference type="InterPro" id="IPR051017">
    <property type="entry name" value="Aldolase-II_Adducin_sf"/>
</dbReference>
<dbReference type="EMBL" id="QRGO01000001">
    <property type="protein sequence ID" value="RDV04532.1"/>
    <property type="molecule type" value="Genomic_DNA"/>
</dbReference>
<dbReference type="SUPFAM" id="SSF53639">
    <property type="entry name" value="AraD/HMP-PK domain-like"/>
    <property type="match status" value="1"/>
</dbReference>
<evidence type="ECO:0000256" key="1">
    <source>
        <dbReference type="ARBA" id="ARBA00037961"/>
    </source>
</evidence>
<dbReference type="Proteomes" id="UP000263993">
    <property type="component" value="Unassembled WGS sequence"/>
</dbReference>
<organism evidence="3 4">
    <name type="scientific">Undibacter mobilis</name>
    <dbReference type="NCBI Taxonomy" id="2292256"/>
    <lineage>
        <taxon>Bacteria</taxon>
        <taxon>Pseudomonadati</taxon>
        <taxon>Pseudomonadota</taxon>
        <taxon>Alphaproteobacteria</taxon>
        <taxon>Hyphomicrobiales</taxon>
        <taxon>Nitrobacteraceae</taxon>
        <taxon>Undibacter</taxon>
    </lineage>
</organism>
<dbReference type="InterPro" id="IPR001303">
    <property type="entry name" value="Aldolase_II/adducin_N"/>
</dbReference>
<dbReference type="AlphaFoldDB" id="A0A371BAG9"/>
<dbReference type="NCBIfam" id="NF005451">
    <property type="entry name" value="PRK07044.1"/>
    <property type="match status" value="1"/>
</dbReference>
<dbReference type="PANTHER" id="PTHR10672">
    <property type="entry name" value="ADDUCIN"/>
    <property type="match status" value="1"/>
</dbReference>
<evidence type="ECO:0000259" key="2">
    <source>
        <dbReference type="SMART" id="SM01007"/>
    </source>
</evidence>
<dbReference type="Gene3D" id="3.40.225.10">
    <property type="entry name" value="Class II aldolase/adducin N-terminal domain"/>
    <property type="match status" value="1"/>
</dbReference>
<reference evidence="4" key="1">
    <citation type="submission" date="2018-08" db="EMBL/GenBank/DDBJ databases">
        <authorList>
            <person name="Kim S.-J."/>
            <person name="Jung G.-Y."/>
        </authorList>
    </citation>
    <scope>NUCLEOTIDE SEQUENCE [LARGE SCALE GENOMIC DNA]</scope>
    <source>
        <strain evidence="4">GY_H</strain>
    </source>
</reference>
<sequence length="281" mass="31188">MYLKDSYVDLPKRWCQPCGILVVSSEVLVLALSIAQQKTSPEELQCRVELAACHRLLAHFGIEDLTYNHISARIPDQPDHLLIKPDDFLFRETTASSMWKYKLDGTPVGPDTGPMMETVKTIHAAVLEARPEIGCVMHTHTPANIAVASQKCGLLPISQHSVIFHNRVAYHDFKGFELEKGMRNALLDDLGDKNVVIMRNHGALVIAPTIAEAFLKHHFLEFACRAQVAALAGGTELIIPDEDTAEFAAAQMEKYKLTENGGKDWAACLRLADKLDASYRL</sequence>
<evidence type="ECO:0000313" key="3">
    <source>
        <dbReference type="EMBL" id="RDV04532.1"/>
    </source>
</evidence>
<dbReference type="Pfam" id="PF00596">
    <property type="entry name" value="Aldolase_II"/>
    <property type="match status" value="1"/>
</dbReference>
<gene>
    <name evidence="3" type="ORF">DXH78_08120</name>
</gene>
<keyword evidence="4" id="KW-1185">Reference proteome</keyword>
<dbReference type="InterPro" id="IPR036409">
    <property type="entry name" value="Aldolase_II/adducin_N_sf"/>
</dbReference>
<name>A0A371BAG9_9BRAD</name>
<comment type="similarity">
    <text evidence="1">Belongs to the aldolase class II family.</text>
</comment>
<dbReference type="SMART" id="SM01007">
    <property type="entry name" value="Aldolase_II"/>
    <property type="match status" value="1"/>
</dbReference>
<dbReference type="GO" id="GO:0051015">
    <property type="term" value="F:actin filament binding"/>
    <property type="evidence" value="ECO:0007669"/>
    <property type="project" value="TreeGrafter"/>
</dbReference>
<comment type="caution">
    <text evidence="3">The sequence shown here is derived from an EMBL/GenBank/DDBJ whole genome shotgun (WGS) entry which is preliminary data.</text>
</comment>
<proteinExistence type="inferred from homology"/>
<dbReference type="GO" id="GO:0005856">
    <property type="term" value="C:cytoskeleton"/>
    <property type="evidence" value="ECO:0007669"/>
    <property type="project" value="TreeGrafter"/>
</dbReference>
<accession>A0A371BAG9</accession>